<protein>
    <submittedName>
        <fullName evidence="2">Uncharacterized protein</fullName>
    </submittedName>
</protein>
<gene>
    <name evidence="2" type="ORF">Scep_000924</name>
</gene>
<keyword evidence="1" id="KW-0732">Signal</keyword>
<dbReference type="AlphaFoldDB" id="A0AAP0L716"/>
<evidence type="ECO:0000313" key="3">
    <source>
        <dbReference type="Proteomes" id="UP001419268"/>
    </source>
</evidence>
<evidence type="ECO:0000313" key="2">
    <source>
        <dbReference type="EMBL" id="KAK9165733.1"/>
    </source>
</evidence>
<sequence>MVSVIAFIFAFLFVFHVATINTPESRKINSSQFNNVTCLIYLSVWVLQD</sequence>
<dbReference type="EMBL" id="JBBNAG010000001">
    <property type="protein sequence ID" value="KAK9165733.1"/>
    <property type="molecule type" value="Genomic_DNA"/>
</dbReference>
<keyword evidence="3" id="KW-1185">Reference proteome</keyword>
<feature type="signal peptide" evidence="1">
    <location>
        <begin position="1"/>
        <end position="20"/>
    </location>
</feature>
<feature type="chain" id="PRO_5042908833" evidence="1">
    <location>
        <begin position="21"/>
        <end position="49"/>
    </location>
</feature>
<name>A0AAP0L716_9MAGN</name>
<dbReference type="Proteomes" id="UP001419268">
    <property type="component" value="Unassembled WGS sequence"/>
</dbReference>
<organism evidence="2 3">
    <name type="scientific">Stephania cephalantha</name>
    <dbReference type="NCBI Taxonomy" id="152367"/>
    <lineage>
        <taxon>Eukaryota</taxon>
        <taxon>Viridiplantae</taxon>
        <taxon>Streptophyta</taxon>
        <taxon>Embryophyta</taxon>
        <taxon>Tracheophyta</taxon>
        <taxon>Spermatophyta</taxon>
        <taxon>Magnoliopsida</taxon>
        <taxon>Ranunculales</taxon>
        <taxon>Menispermaceae</taxon>
        <taxon>Menispermoideae</taxon>
        <taxon>Cissampelideae</taxon>
        <taxon>Stephania</taxon>
    </lineage>
</organism>
<proteinExistence type="predicted"/>
<comment type="caution">
    <text evidence="2">The sequence shown here is derived from an EMBL/GenBank/DDBJ whole genome shotgun (WGS) entry which is preliminary data.</text>
</comment>
<accession>A0AAP0L716</accession>
<evidence type="ECO:0000256" key="1">
    <source>
        <dbReference type="SAM" id="SignalP"/>
    </source>
</evidence>
<reference evidence="2 3" key="1">
    <citation type="submission" date="2024-01" db="EMBL/GenBank/DDBJ databases">
        <title>Genome assemblies of Stephania.</title>
        <authorList>
            <person name="Yang L."/>
        </authorList>
    </citation>
    <scope>NUCLEOTIDE SEQUENCE [LARGE SCALE GENOMIC DNA]</scope>
    <source>
        <strain evidence="2">JXDWG</strain>
        <tissue evidence="2">Leaf</tissue>
    </source>
</reference>